<reference evidence="8" key="1">
    <citation type="submission" date="2018-03" db="EMBL/GenBank/DDBJ databases">
        <authorList>
            <person name="Guldener U."/>
        </authorList>
    </citation>
    <scope>NUCLEOTIDE SEQUENCE</scope>
</reference>
<keyword evidence="4 6" id="KW-0472">Membrane</keyword>
<dbReference type="AlphaFoldDB" id="A0AAE8SV40"/>
<protein>
    <recommendedName>
        <fullName evidence="7">Rhodopsin domain-containing protein</fullName>
    </recommendedName>
</protein>
<keyword evidence="3 6" id="KW-1133">Transmembrane helix</keyword>
<dbReference type="GO" id="GO:0016020">
    <property type="term" value="C:membrane"/>
    <property type="evidence" value="ECO:0007669"/>
    <property type="project" value="UniProtKB-SubCell"/>
</dbReference>
<evidence type="ECO:0000256" key="3">
    <source>
        <dbReference type="ARBA" id="ARBA00022989"/>
    </source>
</evidence>
<dbReference type="Pfam" id="PF20684">
    <property type="entry name" value="Fung_rhodopsin"/>
    <property type="match status" value="1"/>
</dbReference>
<comment type="caution">
    <text evidence="8">The sequence shown here is derived from an EMBL/GenBank/DDBJ whole genome shotgun (WGS) entry which is preliminary data.</text>
</comment>
<feature type="transmembrane region" description="Helical" evidence="6">
    <location>
        <begin position="31"/>
        <end position="52"/>
    </location>
</feature>
<name>A0AAE8SV40_9PEZI</name>
<dbReference type="InterPro" id="IPR052337">
    <property type="entry name" value="SAT4-like"/>
</dbReference>
<dbReference type="Proteomes" id="UP001187682">
    <property type="component" value="Unassembled WGS sequence"/>
</dbReference>
<comment type="subcellular location">
    <subcellularLocation>
        <location evidence="1">Membrane</location>
        <topology evidence="1">Multi-pass membrane protein</topology>
    </subcellularLocation>
</comment>
<feature type="transmembrane region" description="Helical" evidence="6">
    <location>
        <begin position="224"/>
        <end position="248"/>
    </location>
</feature>
<dbReference type="PANTHER" id="PTHR33048:SF42">
    <property type="entry name" value="INTEGRAL MEMBRANE PROTEIN"/>
    <property type="match status" value="1"/>
</dbReference>
<evidence type="ECO:0000313" key="8">
    <source>
        <dbReference type="EMBL" id="SPO01697.1"/>
    </source>
</evidence>
<sequence length="257" mass="28650">MSYLARISPRQDAQTPGVVTVMTIVDHGPRFITTTWSLTALAAFFLGLRIFSKAWRKKQIWWDDYVLIASWITLATSCSLISYGVALGWGKNNFNIPPENFEKVLFFSYAAGFASILAAMWSKVSFAITLLRISKGRIIWVPWVIIVTVILVLGANATIHWIQCWPVSRLWDGNTVGRCWPRQVVINYNIFAACYSGVADIALALIPWMIIWPSAISKKEKLGALTAMSMGIFAGITSFLKITTVTAIDSNDTTWSS</sequence>
<evidence type="ECO:0000256" key="1">
    <source>
        <dbReference type="ARBA" id="ARBA00004141"/>
    </source>
</evidence>
<keyword evidence="2 6" id="KW-0812">Transmembrane</keyword>
<evidence type="ECO:0000256" key="2">
    <source>
        <dbReference type="ARBA" id="ARBA00022692"/>
    </source>
</evidence>
<feature type="transmembrane region" description="Helical" evidence="6">
    <location>
        <begin position="64"/>
        <end position="86"/>
    </location>
</feature>
<dbReference type="InterPro" id="IPR049326">
    <property type="entry name" value="Rhodopsin_dom_fungi"/>
</dbReference>
<feature type="transmembrane region" description="Helical" evidence="6">
    <location>
        <begin position="106"/>
        <end position="131"/>
    </location>
</feature>
<gene>
    <name evidence="8" type="ORF">DNG_04370</name>
</gene>
<dbReference type="EMBL" id="ONZQ02000005">
    <property type="protein sequence ID" value="SPO01697.1"/>
    <property type="molecule type" value="Genomic_DNA"/>
</dbReference>
<evidence type="ECO:0000256" key="4">
    <source>
        <dbReference type="ARBA" id="ARBA00023136"/>
    </source>
</evidence>
<feature type="domain" description="Rhodopsin" evidence="7">
    <location>
        <begin position="48"/>
        <end position="256"/>
    </location>
</feature>
<feature type="transmembrane region" description="Helical" evidence="6">
    <location>
        <begin position="190"/>
        <end position="212"/>
    </location>
</feature>
<feature type="transmembrane region" description="Helical" evidence="6">
    <location>
        <begin position="138"/>
        <end position="162"/>
    </location>
</feature>
<keyword evidence="9" id="KW-1185">Reference proteome</keyword>
<comment type="similarity">
    <text evidence="5">Belongs to the SAT4 family.</text>
</comment>
<evidence type="ECO:0000259" key="7">
    <source>
        <dbReference type="Pfam" id="PF20684"/>
    </source>
</evidence>
<evidence type="ECO:0000256" key="5">
    <source>
        <dbReference type="ARBA" id="ARBA00038359"/>
    </source>
</evidence>
<organism evidence="8 9">
    <name type="scientific">Cephalotrichum gorgonifer</name>
    <dbReference type="NCBI Taxonomy" id="2041049"/>
    <lineage>
        <taxon>Eukaryota</taxon>
        <taxon>Fungi</taxon>
        <taxon>Dikarya</taxon>
        <taxon>Ascomycota</taxon>
        <taxon>Pezizomycotina</taxon>
        <taxon>Sordariomycetes</taxon>
        <taxon>Hypocreomycetidae</taxon>
        <taxon>Microascales</taxon>
        <taxon>Microascaceae</taxon>
        <taxon>Cephalotrichum</taxon>
    </lineage>
</organism>
<proteinExistence type="inferred from homology"/>
<dbReference type="PANTHER" id="PTHR33048">
    <property type="entry name" value="PTH11-LIKE INTEGRAL MEMBRANE PROTEIN (AFU_ORTHOLOGUE AFUA_5G11245)"/>
    <property type="match status" value="1"/>
</dbReference>
<evidence type="ECO:0000313" key="9">
    <source>
        <dbReference type="Proteomes" id="UP001187682"/>
    </source>
</evidence>
<accession>A0AAE8SV40</accession>
<evidence type="ECO:0000256" key="6">
    <source>
        <dbReference type="SAM" id="Phobius"/>
    </source>
</evidence>